<dbReference type="Proteomes" id="UP000189670">
    <property type="component" value="Unassembled WGS sequence"/>
</dbReference>
<dbReference type="EMBL" id="ATBP01002896">
    <property type="protein sequence ID" value="ETR65362.1"/>
    <property type="molecule type" value="Genomic_DNA"/>
</dbReference>
<protein>
    <recommendedName>
        <fullName evidence="3">Calcineurin-like phosphoesterase domain-containing protein</fullName>
    </recommendedName>
</protein>
<sequence length="200" mass="22906">MKKNCRMGMIVFTDLHIFGAHPPVSAPLVYGPDIFYIGDNVDLKNCPHSKLSDAHQLLKTIETNAGNNYLPGNHELSFGRKSFIQYHRVLLTHGDIFYWPPSRMVRWRGGTIQPGISTSLWWLLRFKNAMFHLWPIRISPLVIKRIYRIATAPAYQCHTVIIGHAHPKQIIKTTYAENNGPSVDIFILPRGRHELDINVS</sequence>
<reference evidence="2" key="1">
    <citation type="submission" date="2012-11" db="EMBL/GenBank/DDBJ databases">
        <authorList>
            <person name="Lucero-Rivera Y.E."/>
            <person name="Tovar-Ramirez D."/>
        </authorList>
    </citation>
    <scope>NUCLEOTIDE SEQUENCE [LARGE SCALE GENOMIC DNA]</scope>
    <source>
        <strain evidence="2">Araruama</strain>
    </source>
</reference>
<gene>
    <name evidence="1" type="ORF">OMM_06069</name>
</gene>
<dbReference type="SUPFAM" id="SSF56300">
    <property type="entry name" value="Metallo-dependent phosphatases"/>
    <property type="match status" value="1"/>
</dbReference>
<evidence type="ECO:0008006" key="3">
    <source>
        <dbReference type="Google" id="ProtNLM"/>
    </source>
</evidence>
<name>A0A1V1NRZ0_9BACT</name>
<evidence type="ECO:0000313" key="2">
    <source>
        <dbReference type="Proteomes" id="UP000189670"/>
    </source>
</evidence>
<accession>A0A1V1NRZ0</accession>
<dbReference type="InterPro" id="IPR029052">
    <property type="entry name" value="Metallo-depent_PP-like"/>
</dbReference>
<dbReference type="AlphaFoldDB" id="A0A1V1NRZ0"/>
<organism evidence="1 2">
    <name type="scientific">Candidatus Magnetoglobus multicellularis str. Araruama</name>
    <dbReference type="NCBI Taxonomy" id="890399"/>
    <lineage>
        <taxon>Bacteria</taxon>
        <taxon>Pseudomonadati</taxon>
        <taxon>Thermodesulfobacteriota</taxon>
        <taxon>Desulfobacteria</taxon>
        <taxon>Desulfobacterales</taxon>
        <taxon>Desulfobacteraceae</taxon>
        <taxon>Candidatus Magnetoglobus</taxon>
    </lineage>
</organism>
<evidence type="ECO:0000313" key="1">
    <source>
        <dbReference type="EMBL" id="ETR65362.1"/>
    </source>
</evidence>
<proteinExistence type="predicted"/>
<comment type="caution">
    <text evidence="1">The sequence shown here is derived from an EMBL/GenBank/DDBJ whole genome shotgun (WGS) entry which is preliminary data.</text>
</comment>